<organism evidence="8 9">
    <name type="scientific">Clarias magur</name>
    <name type="common">Asian catfish</name>
    <name type="synonym">Macropteronotus magur</name>
    <dbReference type="NCBI Taxonomy" id="1594786"/>
    <lineage>
        <taxon>Eukaryota</taxon>
        <taxon>Metazoa</taxon>
        <taxon>Chordata</taxon>
        <taxon>Craniata</taxon>
        <taxon>Vertebrata</taxon>
        <taxon>Euteleostomi</taxon>
        <taxon>Actinopterygii</taxon>
        <taxon>Neopterygii</taxon>
        <taxon>Teleostei</taxon>
        <taxon>Ostariophysi</taxon>
        <taxon>Siluriformes</taxon>
        <taxon>Clariidae</taxon>
        <taxon>Clarias</taxon>
    </lineage>
</organism>
<name>A0A8J4TMX4_CLAMG</name>
<dbReference type="AlphaFoldDB" id="A0A8J4TMX4"/>
<dbReference type="OrthoDB" id="27435at2759"/>
<dbReference type="FunFam" id="3.40.50.300:FF:001081">
    <property type="entry name" value="Spermatogenesis-associated protein 5-like protein 1"/>
    <property type="match status" value="1"/>
</dbReference>
<dbReference type="Gene3D" id="2.30.29.30">
    <property type="entry name" value="Pleckstrin-homology domain (PH domain)/Phosphotyrosine-binding domain (PTB)"/>
    <property type="match status" value="1"/>
</dbReference>
<dbReference type="GO" id="GO:0030970">
    <property type="term" value="P:retrograde protein transport, ER to cytosol"/>
    <property type="evidence" value="ECO:0007669"/>
    <property type="project" value="TreeGrafter"/>
</dbReference>
<sequence length="1263" mass="138129">MSKNEGIIKGLNIVIPQSSTTSYKQRSEEFRKAFKELPETERLIVEYSCALQKDILLQGRLFITENWICFHSNVFWGTKIMVNMKDITSISREKTARLIPNAIQITQTNTEKIFFTSFSAREKSYQSIFRIWQNFLMGKKLNEGHDARTLFILLLILTMLPVSRRARLHQEEEPEVPVDMLLRVQDKQLNWVWLYIIATRHTQSHMITCSNYIISDVQAEDLRHTLSAASFVSSPPSISSPVSQNSRHSRKRPAEGSTESSRRKNRRVSTAESSSPPYSPDASLSPPAQAGGNIDVPFSSSAFCPFYPSPPQNVQWPRSDTTPLTPPTICYPDELRVPDDHAELSGSLSDSFLYLEDCNVFPPSVTGSGRTFHAPEDHGWSAVLTPPPPELQYSEMEQAEISVLAQQISSLASSFDSYCNKSSAHQHGSLTCDPEAFLLDEELIDSVMQVPRATLEVTRLHGFDPVWLVLLVGTVTFILGFAGCVGALRENICLLRFVRSLLLLLLSVGGAWGGAGRGNRCDWFYLLPGADGGRVGAGVSGSSEEVDQRETAMARDLLLLPPEHSDLGTQRCRLGAALMEDLGLRLGSPVLVSLPDGASCLCTAWPRPDLADAYLQMDPTCSSPDLRADALHGLRVGPERLRALSCPRVKRLRATALVQSGKFKRRMSAQALVPLALELLTGLYVHEKHLVNVSHAGTPVHFLLVDSVNSGSHKAGRVTSETRLEVTSVRTVEAHRRRAGEGSAVTLGGLEEVRASLKEMMMLPLCYPVSTRLVGGATGRGALLVGPPGVGKTQLVRGVARDAEAALVTVSGPVVVGSRPGESEENLRAAFARASEAAREEACVLFIDEIDTLCPKRSFGTGTPENRLVAQLLTLMDGIGSDEGIIIIGATNRPDALDPALRRPGRFDREIVIGVPTLQQRYRILQCVCRSVPLSPCVDLRSVAEMTSGYVGADLSALSREAALQAILHSTQGGPGDSGQSGGAERAVRMEHFVRALRLVPPSCLRSSVGVAEFKPVSWERIGGLEEVKLKLRQSVEWPMKFPEAFVRMGVCRARGVLLFGPPGCAKTTLVKAAASSSHCSFLTLSGAELYSPYVGDSERALAQLFRQARACAPSIVFLDEIDSLVGCRDNGGGGVQAQVLSVLLNELDGVGFRTTERRGTGQSETDKERTRRDQRMQLQEVCNKDVMIVAATNRPDMLDSALLRPGRFDHIVYVPPPDPQARLAILELHTEKMPLNLNVCLEDLATRTHLFSGADLENLCKE</sequence>
<feature type="domain" description="GRAM" evidence="7">
    <location>
        <begin position="28"/>
        <end position="94"/>
    </location>
</feature>
<keyword evidence="3" id="KW-0067">ATP-binding</keyword>
<dbReference type="PROSITE" id="PS00421">
    <property type="entry name" value="TM4_1"/>
    <property type="match status" value="1"/>
</dbReference>
<dbReference type="PANTHER" id="PTHR23077">
    <property type="entry name" value="AAA-FAMILY ATPASE"/>
    <property type="match status" value="1"/>
</dbReference>
<reference evidence="8" key="1">
    <citation type="submission" date="2020-07" db="EMBL/GenBank/DDBJ databases">
        <title>Clarias magur genome sequencing, assembly and annotation.</title>
        <authorList>
            <person name="Kushwaha B."/>
            <person name="Kumar R."/>
            <person name="Das P."/>
            <person name="Joshi C.G."/>
            <person name="Kumar D."/>
            <person name="Nagpure N.S."/>
            <person name="Pandey M."/>
            <person name="Agarwal S."/>
            <person name="Srivastava S."/>
            <person name="Singh M."/>
            <person name="Sahoo L."/>
            <person name="Jayasankar P."/>
            <person name="Meher P.K."/>
            <person name="Koringa P.G."/>
            <person name="Iquebal M.A."/>
            <person name="Das S.P."/>
            <person name="Bit A."/>
            <person name="Patnaik S."/>
            <person name="Patel N."/>
            <person name="Shah T.M."/>
            <person name="Hinsu A."/>
            <person name="Jena J.K."/>
        </authorList>
    </citation>
    <scope>NUCLEOTIDE SEQUENCE</scope>
    <source>
        <strain evidence="8">CIFAMagur01</strain>
        <tissue evidence="8">Testis</tissue>
    </source>
</reference>
<feature type="transmembrane region" description="Helical" evidence="5">
    <location>
        <begin position="466"/>
        <end position="488"/>
    </location>
</feature>
<dbReference type="PROSITE" id="PS00674">
    <property type="entry name" value="AAA"/>
    <property type="match status" value="2"/>
</dbReference>
<dbReference type="InterPro" id="IPR027417">
    <property type="entry name" value="P-loop_NTPase"/>
</dbReference>
<dbReference type="GO" id="GO:0097352">
    <property type="term" value="P:autophagosome maturation"/>
    <property type="evidence" value="ECO:0007669"/>
    <property type="project" value="TreeGrafter"/>
</dbReference>
<feature type="domain" description="AAA+ ATPase" evidence="6">
    <location>
        <begin position="1053"/>
        <end position="1219"/>
    </location>
</feature>
<dbReference type="Pfam" id="PF02893">
    <property type="entry name" value="GRAM"/>
    <property type="match status" value="1"/>
</dbReference>
<keyword evidence="9" id="KW-1185">Reference proteome</keyword>
<dbReference type="GO" id="GO:0005829">
    <property type="term" value="C:cytosol"/>
    <property type="evidence" value="ECO:0007669"/>
    <property type="project" value="TreeGrafter"/>
</dbReference>
<dbReference type="InterPro" id="IPR004182">
    <property type="entry name" value="GRAM"/>
</dbReference>
<dbReference type="InterPro" id="IPR041569">
    <property type="entry name" value="AAA_lid_3"/>
</dbReference>
<keyword evidence="2" id="KW-0547">Nucleotide-binding</keyword>
<keyword evidence="5" id="KW-0812">Transmembrane</keyword>
<dbReference type="GO" id="GO:0016887">
    <property type="term" value="F:ATP hydrolysis activity"/>
    <property type="evidence" value="ECO:0007669"/>
    <property type="project" value="InterPro"/>
</dbReference>
<dbReference type="SMART" id="SM00568">
    <property type="entry name" value="GRAM"/>
    <property type="match status" value="1"/>
</dbReference>
<evidence type="ECO:0000256" key="2">
    <source>
        <dbReference type="ARBA" id="ARBA00022741"/>
    </source>
</evidence>
<dbReference type="InterPro" id="IPR018503">
    <property type="entry name" value="Tetraspanin_CS"/>
</dbReference>
<dbReference type="Gene3D" id="3.40.50.300">
    <property type="entry name" value="P-loop containing nucleotide triphosphate hydrolases"/>
    <property type="match status" value="2"/>
</dbReference>
<gene>
    <name evidence="8" type="primary">spata5l1</name>
    <name evidence="8" type="ORF">DAT39_022308</name>
</gene>
<evidence type="ECO:0000313" key="9">
    <source>
        <dbReference type="Proteomes" id="UP000727407"/>
    </source>
</evidence>
<dbReference type="Pfam" id="PF17862">
    <property type="entry name" value="AAA_lid_3"/>
    <property type="match status" value="1"/>
</dbReference>
<dbReference type="GO" id="GO:0051228">
    <property type="term" value="P:mitotic spindle disassembly"/>
    <property type="evidence" value="ECO:0007669"/>
    <property type="project" value="TreeGrafter"/>
</dbReference>
<comment type="caution">
    <text evidence="8">The sequence shown here is derived from an EMBL/GenBank/DDBJ whole genome shotgun (WGS) entry which is preliminary data.</text>
</comment>
<dbReference type="InterPro" id="IPR003593">
    <property type="entry name" value="AAA+_ATPase"/>
</dbReference>
<dbReference type="GO" id="GO:0034098">
    <property type="term" value="C:VCP-NPL4-UFD1 AAA ATPase complex"/>
    <property type="evidence" value="ECO:0007669"/>
    <property type="project" value="TreeGrafter"/>
</dbReference>
<dbReference type="InterPro" id="IPR011993">
    <property type="entry name" value="PH-like_dom_sf"/>
</dbReference>
<dbReference type="PRINTS" id="PR00259">
    <property type="entry name" value="TMFOUR"/>
</dbReference>
<feature type="compositionally biased region" description="Low complexity" evidence="4">
    <location>
        <begin position="231"/>
        <end position="243"/>
    </location>
</feature>
<dbReference type="GO" id="GO:0031593">
    <property type="term" value="F:polyubiquitin modification-dependent protein binding"/>
    <property type="evidence" value="ECO:0007669"/>
    <property type="project" value="TreeGrafter"/>
</dbReference>
<dbReference type="SMART" id="SM00382">
    <property type="entry name" value="AAA"/>
    <property type="match status" value="2"/>
</dbReference>
<evidence type="ECO:0000259" key="7">
    <source>
        <dbReference type="SMART" id="SM00568"/>
    </source>
</evidence>
<evidence type="ECO:0000313" key="8">
    <source>
        <dbReference type="EMBL" id="KAF5887288.1"/>
    </source>
</evidence>
<dbReference type="CDD" id="cd13220">
    <property type="entry name" value="PH-GRAM_GRAMDC"/>
    <property type="match status" value="1"/>
</dbReference>
<accession>A0A8J4TMX4</accession>
<dbReference type="Gene3D" id="1.10.8.60">
    <property type="match status" value="2"/>
</dbReference>
<feature type="transmembrane region" description="Helical" evidence="5">
    <location>
        <begin position="497"/>
        <end position="515"/>
    </location>
</feature>
<feature type="region of interest" description="Disordered" evidence="4">
    <location>
        <begin position="231"/>
        <end position="292"/>
    </location>
</feature>
<dbReference type="InterPro" id="IPR003960">
    <property type="entry name" value="ATPase_AAA_CS"/>
</dbReference>
<feature type="domain" description="AAA+ ATPase" evidence="6">
    <location>
        <begin position="778"/>
        <end position="917"/>
    </location>
</feature>
<dbReference type="Proteomes" id="UP000727407">
    <property type="component" value="Unassembled WGS sequence"/>
</dbReference>
<dbReference type="GO" id="GO:0005634">
    <property type="term" value="C:nucleus"/>
    <property type="evidence" value="ECO:0007669"/>
    <property type="project" value="TreeGrafter"/>
</dbReference>
<keyword evidence="5" id="KW-0472">Membrane</keyword>
<dbReference type="Pfam" id="PF00004">
    <property type="entry name" value="AAA"/>
    <property type="match status" value="2"/>
</dbReference>
<keyword evidence="5" id="KW-1133">Transmembrane helix</keyword>
<evidence type="ECO:0000256" key="5">
    <source>
        <dbReference type="SAM" id="Phobius"/>
    </source>
</evidence>
<evidence type="ECO:0000259" key="6">
    <source>
        <dbReference type="SMART" id="SM00382"/>
    </source>
</evidence>
<evidence type="ECO:0000256" key="3">
    <source>
        <dbReference type="ARBA" id="ARBA00022840"/>
    </source>
</evidence>
<evidence type="ECO:0000256" key="4">
    <source>
        <dbReference type="SAM" id="MobiDB-lite"/>
    </source>
</evidence>
<feature type="non-terminal residue" evidence="8">
    <location>
        <position position="1263"/>
    </location>
</feature>
<dbReference type="GO" id="GO:0005524">
    <property type="term" value="F:ATP binding"/>
    <property type="evidence" value="ECO:0007669"/>
    <property type="project" value="UniProtKB-KW"/>
</dbReference>
<dbReference type="FunFam" id="3.40.50.300:FF:000061">
    <property type="entry name" value="ATPase family, AAA domain-containing 2"/>
    <property type="match status" value="1"/>
</dbReference>
<protein>
    <submittedName>
        <fullName evidence="8">Spermatogenesis-associated protein 5-like protein 1</fullName>
    </submittedName>
</protein>
<dbReference type="PANTHER" id="PTHR23077:SF194">
    <property type="entry name" value="ATPASE FAMILY GENE 2 PROTEIN HOMOLOG B"/>
    <property type="match status" value="1"/>
</dbReference>
<evidence type="ECO:0000256" key="1">
    <source>
        <dbReference type="ARBA" id="ARBA00006840"/>
    </source>
</evidence>
<proteinExistence type="inferred from homology"/>
<dbReference type="InterPro" id="IPR003959">
    <property type="entry name" value="ATPase_AAA_core"/>
</dbReference>
<dbReference type="SUPFAM" id="SSF52540">
    <property type="entry name" value="P-loop containing nucleoside triphosphate hydrolases"/>
    <property type="match status" value="2"/>
</dbReference>
<comment type="similarity">
    <text evidence="1">Belongs to the tetraspanin (TM4SF) family.</text>
</comment>
<dbReference type="InterPro" id="IPR050168">
    <property type="entry name" value="AAA_ATPase_domain"/>
</dbReference>
<dbReference type="EMBL" id="QNUK01001117">
    <property type="protein sequence ID" value="KAF5887288.1"/>
    <property type="molecule type" value="Genomic_DNA"/>
</dbReference>